<dbReference type="GO" id="GO:0005874">
    <property type="term" value="C:microtubule"/>
    <property type="evidence" value="ECO:0007669"/>
    <property type="project" value="InterPro"/>
</dbReference>
<organism evidence="6 7">
    <name type="scientific">Caenorhabditis nigoni</name>
    <dbReference type="NCBI Taxonomy" id="1611254"/>
    <lineage>
        <taxon>Eukaryota</taxon>
        <taxon>Metazoa</taxon>
        <taxon>Ecdysozoa</taxon>
        <taxon>Nematoda</taxon>
        <taxon>Chromadorea</taxon>
        <taxon>Rhabditida</taxon>
        <taxon>Rhabditina</taxon>
        <taxon>Rhabditomorpha</taxon>
        <taxon>Rhabditoidea</taxon>
        <taxon>Rhabditidae</taxon>
        <taxon>Peloderinae</taxon>
        <taxon>Caenorhabditis</taxon>
    </lineage>
</organism>
<proteinExistence type="inferred from homology"/>
<comment type="caution">
    <text evidence="6">The sequence shown here is derived from an EMBL/GenBank/DDBJ whole genome shotgun (WGS) entry which is preliminary data.</text>
</comment>
<dbReference type="AlphaFoldDB" id="A0A2G5U879"/>
<dbReference type="EC" id="2.3.1.108" evidence="3"/>
<dbReference type="PANTHER" id="PTHR12327:SF0">
    <property type="entry name" value="ALPHA-TUBULIN N-ACETYLTRANSFERASE 1"/>
    <property type="match status" value="1"/>
</dbReference>
<comment type="caution">
    <text evidence="3">Lacks conserved residue(s) required for the propagation of feature annotation.</text>
</comment>
<name>A0A2G5U879_9PELO</name>
<accession>A0A2G5U879</accession>
<feature type="region of interest" description="Disordered" evidence="4">
    <location>
        <begin position="20"/>
        <end position="49"/>
    </location>
</feature>
<dbReference type="PANTHER" id="PTHR12327">
    <property type="entry name" value="ALPHA-TUBULIN N-ACETYLTRANSFERASE 1"/>
    <property type="match status" value="1"/>
</dbReference>
<dbReference type="Gene3D" id="3.40.630.30">
    <property type="match status" value="1"/>
</dbReference>
<evidence type="ECO:0000256" key="4">
    <source>
        <dbReference type="SAM" id="MobiDB-lite"/>
    </source>
</evidence>
<feature type="domain" description="N-acetyltransferase" evidence="5">
    <location>
        <begin position="59"/>
        <end position="235"/>
    </location>
</feature>
<comment type="similarity">
    <text evidence="3">Belongs to the acetyltransferase ATAT1 family.</text>
</comment>
<protein>
    <recommendedName>
        <fullName evidence="3">Alpha-tubulin N-acetyltransferase</fullName>
        <shortName evidence="3">Alpha-TAT</shortName>
        <shortName evidence="3">TAT</shortName>
        <ecNumber evidence="3">2.3.1.108</ecNumber>
    </recommendedName>
</protein>
<reference evidence="7" key="1">
    <citation type="submission" date="2017-10" db="EMBL/GenBank/DDBJ databases">
        <title>Rapid genome shrinkage in a self-fertile nematode reveals novel sperm competition proteins.</title>
        <authorList>
            <person name="Yin D."/>
            <person name="Schwarz E.M."/>
            <person name="Thomas C.G."/>
            <person name="Felde R.L."/>
            <person name="Korf I.F."/>
            <person name="Cutter A.D."/>
            <person name="Schartner C.M."/>
            <person name="Ralston E.J."/>
            <person name="Meyer B.J."/>
            <person name="Haag E.S."/>
        </authorList>
    </citation>
    <scope>NUCLEOTIDE SEQUENCE [LARGE SCALE GENOMIC DNA]</scope>
    <source>
        <strain evidence="7">JU1422</strain>
    </source>
</reference>
<evidence type="ECO:0000313" key="6">
    <source>
        <dbReference type="EMBL" id="PIC35486.1"/>
    </source>
</evidence>
<evidence type="ECO:0000256" key="1">
    <source>
        <dbReference type="ARBA" id="ARBA00022679"/>
    </source>
</evidence>
<dbReference type="OrthoDB" id="447510at2759"/>
<gene>
    <name evidence="6" type="primary">Cni-mec-17</name>
    <name evidence="6" type="synonym">Cnig_chr_IV.g14833</name>
    <name evidence="3" type="synonym">mec-17</name>
    <name evidence="6" type="ORF">B9Z55_014833</name>
</gene>
<evidence type="ECO:0000313" key="7">
    <source>
        <dbReference type="Proteomes" id="UP000230233"/>
    </source>
</evidence>
<dbReference type="InterPro" id="IPR007965">
    <property type="entry name" value="GNAT_ATAT"/>
</dbReference>
<dbReference type="Pfam" id="PF05301">
    <property type="entry name" value="Acetyltransf_16"/>
    <property type="match status" value="1"/>
</dbReference>
<dbReference type="FunFam" id="3.40.630.30:FF:000142">
    <property type="entry name" value="Alpha-tubulin N-acetyltransferase 1"/>
    <property type="match status" value="1"/>
</dbReference>
<dbReference type="STRING" id="1611254.A0A2G5U879"/>
<evidence type="ECO:0000256" key="2">
    <source>
        <dbReference type="ARBA" id="ARBA00023315"/>
    </source>
</evidence>
<evidence type="ECO:0000259" key="5">
    <source>
        <dbReference type="PROSITE" id="PS51730"/>
    </source>
</evidence>
<dbReference type="GO" id="GO:0048666">
    <property type="term" value="P:neuron development"/>
    <property type="evidence" value="ECO:0007669"/>
    <property type="project" value="UniProtKB-UniRule"/>
</dbReference>
<dbReference type="GO" id="GO:0019799">
    <property type="term" value="F:tubulin N-acetyltransferase activity"/>
    <property type="evidence" value="ECO:0007669"/>
    <property type="project" value="UniProtKB-UniRule"/>
</dbReference>
<comment type="function">
    <text evidence="3">Specifically acetylates 'Lys-40' in alpha-tubulin/mec-12 on the lumenal side of microtubules. Promotes microtubule destabilization and accelerates microtubule dynamics; this activity may be independent of acetylation activity. Acetylates alpha-tubulin with a slow enzymatic rate, due to a catalytic site that is not optimized for acetyl transfer. Enters the microtubule through each end and diffuses quickly throughout the lumen of microtubules. Acetylates only long/old microtubules because of its slow acetylation rate since it does not have time to act on dynamically unstable microtubules before the enzyme is released. Required for the maintenance of touch receptor neurons and possibly other type of neurons involved in locomotion.</text>
</comment>
<keyword evidence="2 3" id="KW-0012">Acyltransferase</keyword>
<feature type="binding site" evidence="3">
    <location>
        <begin position="169"/>
        <end position="182"/>
    </location>
    <ligand>
        <name>acetyl-CoA</name>
        <dbReference type="ChEBI" id="CHEBI:57288"/>
    </ligand>
</feature>
<keyword evidence="7" id="KW-1185">Reference proteome</keyword>
<dbReference type="PROSITE" id="PS51730">
    <property type="entry name" value="GNAT_ATAT"/>
    <property type="match status" value="1"/>
</dbReference>
<dbReference type="GO" id="GO:0070507">
    <property type="term" value="P:regulation of microtubule cytoskeleton organization"/>
    <property type="evidence" value="ECO:0007669"/>
    <property type="project" value="UniProtKB-UniRule"/>
</dbReference>
<dbReference type="HAMAP" id="MF_03130">
    <property type="entry name" value="mec17"/>
    <property type="match status" value="1"/>
</dbReference>
<dbReference type="Proteomes" id="UP000230233">
    <property type="component" value="Chromosome IV"/>
</dbReference>
<comment type="catalytic activity">
    <reaction evidence="3">
        <text>L-lysyl-[alpha-tubulin] + acetyl-CoA = N(6)-acetyl-L-lysyl-[alpha-tubulin] + CoA + H(+)</text>
        <dbReference type="Rhea" id="RHEA:15277"/>
        <dbReference type="Rhea" id="RHEA-COMP:11278"/>
        <dbReference type="Rhea" id="RHEA-COMP:11279"/>
        <dbReference type="ChEBI" id="CHEBI:15378"/>
        <dbReference type="ChEBI" id="CHEBI:29969"/>
        <dbReference type="ChEBI" id="CHEBI:57287"/>
        <dbReference type="ChEBI" id="CHEBI:57288"/>
        <dbReference type="ChEBI" id="CHEBI:61930"/>
        <dbReference type="EC" id="2.3.1.108"/>
    </reaction>
</comment>
<feature type="compositionally biased region" description="Basic and acidic residues" evidence="4">
    <location>
        <begin position="25"/>
        <end position="40"/>
    </location>
</feature>
<dbReference type="EMBL" id="PDUG01000004">
    <property type="protein sequence ID" value="PIC35486.1"/>
    <property type="molecule type" value="Genomic_DNA"/>
</dbReference>
<evidence type="ECO:0000256" key="3">
    <source>
        <dbReference type="HAMAP-Rule" id="MF_03130"/>
    </source>
</evidence>
<keyword evidence="1 3" id="KW-0808">Transferase</keyword>
<sequence>MNRRCYKIHRGRVTVEEFLGGEGSAKMHENGVGGDKKDRGEEEEEDPPLPSVALADSIMQVNADLRPILGPQLVRLDPMRIKQLQDPQVYDAIDSLAKLSAHCLQLRTPLTTCEKLINSDSTLYLSWKYDEEEKVSRLLGFAKVGRKKLFLYDAQMQTYEGEVLCLLDFYVHFSTQRQGVGKQILDYMFSQEHAEPYQLALDNPSVTLLGFMSQKYGMNRPVWQNTNFVVFDELFQSLSAENGVEKSPPDGWRRPMTPRRLGTGMTDTRWLQHAVSGHQSKGNAMAAPVDADMTPQGALSNRAHQAKARKAHILSSKPLW</sequence>
<dbReference type="InterPro" id="IPR038746">
    <property type="entry name" value="Atat"/>
</dbReference>